<reference evidence="1" key="1">
    <citation type="journal article" date="2021" name="Genome Biol. Evol.">
        <title>A High-Quality Reference Genome for a Parasitic Bivalve with Doubly Uniparental Inheritance (Bivalvia: Unionida).</title>
        <authorList>
            <person name="Smith C.H."/>
        </authorList>
    </citation>
    <scope>NUCLEOTIDE SEQUENCE</scope>
    <source>
        <strain evidence="1">CHS0354</strain>
    </source>
</reference>
<dbReference type="EMBL" id="JAEAOA010001465">
    <property type="protein sequence ID" value="KAK3601080.1"/>
    <property type="molecule type" value="Genomic_DNA"/>
</dbReference>
<evidence type="ECO:0000313" key="1">
    <source>
        <dbReference type="EMBL" id="KAK3601080.1"/>
    </source>
</evidence>
<dbReference type="Proteomes" id="UP001195483">
    <property type="component" value="Unassembled WGS sequence"/>
</dbReference>
<sequence>MKRKSISALADGGKDVGNDKKHYATTAIPLRTMHVPFSRRVTNLRWTKAAFRSKKNKTKLNINLDKLKLSKSQ</sequence>
<proteinExistence type="predicted"/>
<evidence type="ECO:0000313" key="2">
    <source>
        <dbReference type="Proteomes" id="UP001195483"/>
    </source>
</evidence>
<comment type="caution">
    <text evidence="1">The sequence shown here is derived from an EMBL/GenBank/DDBJ whole genome shotgun (WGS) entry which is preliminary data.</text>
</comment>
<reference evidence="1" key="3">
    <citation type="submission" date="2023-05" db="EMBL/GenBank/DDBJ databases">
        <authorList>
            <person name="Smith C.H."/>
        </authorList>
    </citation>
    <scope>NUCLEOTIDE SEQUENCE</scope>
    <source>
        <strain evidence="1">CHS0354</strain>
        <tissue evidence="1">Mantle</tissue>
    </source>
</reference>
<protein>
    <submittedName>
        <fullName evidence="1">Uncharacterized protein</fullName>
    </submittedName>
</protein>
<organism evidence="1 2">
    <name type="scientific">Potamilus streckersoni</name>
    <dbReference type="NCBI Taxonomy" id="2493646"/>
    <lineage>
        <taxon>Eukaryota</taxon>
        <taxon>Metazoa</taxon>
        <taxon>Spiralia</taxon>
        <taxon>Lophotrochozoa</taxon>
        <taxon>Mollusca</taxon>
        <taxon>Bivalvia</taxon>
        <taxon>Autobranchia</taxon>
        <taxon>Heteroconchia</taxon>
        <taxon>Palaeoheterodonta</taxon>
        <taxon>Unionida</taxon>
        <taxon>Unionoidea</taxon>
        <taxon>Unionidae</taxon>
        <taxon>Ambleminae</taxon>
        <taxon>Lampsilini</taxon>
        <taxon>Potamilus</taxon>
    </lineage>
</organism>
<gene>
    <name evidence="1" type="ORF">CHS0354_024786</name>
</gene>
<name>A0AAE0W5K5_9BIVA</name>
<reference evidence="1" key="2">
    <citation type="journal article" date="2021" name="Genome Biol. Evol.">
        <title>Developing a high-quality reference genome for a parasitic bivalve with doubly uniparental inheritance (Bivalvia: Unionida).</title>
        <authorList>
            <person name="Smith C.H."/>
        </authorList>
    </citation>
    <scope>NUCLEOTIDE SEQUENCE</scope>
    <source>
        <strain evidence="1">CHS0354</strain>
        <tissue evidence="1">Mantle</tissue>
    </source>
</reference>
<dbReference type="AlphaFoldDB" id="A0AAE0W5K5"/>
<accession>A0AAE0W5K5</accession>
<keyword evidence="2" id="KW-1185">Reference proteome</keyword>